<keyword evidence="1" id="KW-1133">Transmembrane helix</keyword>
<dbReference type="EMBL" id="JWZX01002857">
    <property type="protein sequence ID" value="KOO26398.1"/>
    <property type="molecule type" value="Genomic_DNA"/>
</dbReference>
<comment type="caution">
    <text evidence="3">The sequence shown here is derived from an EMBL/GenBank/DDBJ whole genome shotgun (WGS) entry which is preliminary data.</text>
</comment>
<feature type="signal peptide" evidence="2">
    <location>
        <begin position="1"/>
        <end position="22"/>
    </location>
</feature>
<keyword evidence="1" id="KW-0472">Membrane</keyword>
<feature type="chain" id="PRO_5005601896" evidence="2">
    <location>
        <begin position="23"/>
        <end position="90"/>
    </location>
</feature>
<protein>
    <submittedName>
        <fullName evidence="3">Uncharacterized protein</fullName>
    </submittedName>
</protein>
<dbReference type="AlphaFoldDB" id="A0A0M0JJH6"/>
<evidence type="ECO:0000256" key="2">
    <source>
        <dbReference type="SAM" id="SignalP"/>
    </source>
</evidence>
<organism evidence="3 4">
    <name type="scientific">Chrysochromulina tobinii</name>
    <dbReference type="NCBI Taxonomy" id="1460289"/>
    <lineage>
        <taxon>Eukaryota</taxon>
        <taxon>Haptista</taxon>
        <taxon>Haptophyta</taxon>
        <taxon>Prymnesiophyceae</taxon>
        <taxon>Prymnesiales</taxon>
        <taxon>Chrysochromulinaceae</taxon>
        <taxon>Chrysochromulina</taxon>
    </lineage>
</organism>
<keyword evidence="4" id="KW-1185">Reference proteome</keyword>
<evidence type="ECO:0000313" key="4">
    <source>
        <dbReference type="Proteomes" id="UP000037460"/>
    </source>
</evidence>
<dbReference type="Proteomes" id="UP000037460">
    <property type="component" value="Unassembled WGS sequence"/>
</dbReference>
<accession>A0A0M0JJH6</accession>
<keyword evidence="1" id="KW-0812">Transmembrane</keyword>
<name>A0A0M0JJH6_9EUKA</name>
<feature type="transmembrane region" description="Helical" evidence="1">
    <location>
        <begin position="32"/>
        <end position="63"/>
    </location>
</feature>
<sequence length="90" mass="9879">MMSASLLVTLGCSFLVSELTDAIQCLKKQEFALVLVHLAVTIYFGMLYAVLSGLLFSMLIFIVDYVSHSGVVQSATSELKRSTVVRTNEE</sequence>
<keyword evidence="2" id="KW-0732">Signal</keyword>
<evidence type="ECO:0000313" key="3">
    <source>
        <dbReference type="EMBL" id="KOO26398.1"/>
    </source>
</evidence>
<gene>
    <name evidence="3" type="ORF">Ctob_010104</name>
</gene>
<proteinExistence type="predicted"/>
<reference evidence="4" key="1">
    <citation type="journal article" date="2015" name="PLoS Genet.">
        <title>Genome Sequence and Transcriptome Analyses of Chrysochromulina tobin: Metabolic Tools for Enhanced Algal Fitness in the Prominent Order Prymnesiales (Haptophyceae).</title>
        <authorList>
            <person name="Hovde B.T."/>
            <person name="Deodato C.R."/>
            <person name="Hunsperger H.M."/>
            <person name="Ryken S.A."/>
            <person name="Yost W."/>
            <person name="Jha R.K."/>
            <person name="Patterson J."/>
            <person name="Monnat R.J. Jr."/>
            <person name="Barlow S.B."/>
            <person name="Starkenburg S.R."/>
            <person name="Cattolico R.A."/>
        </authorList>
    </citation>
    <scope>NUCLEOTIDE SEQUENCE</scope>
    <source>
        <strain evidence="4">CCMP291</strain>
    </source>
</reference>
<evidence type="ECO:0000256" key="1">
    <source>
        <dbReference type="SAM" id="Phobius"/>
    </source>
</evidence>